<feature type="region of interest" description="Disordered" evidence="1">
    <location>
        <begin position="92"/>
        <end position="111"/>
    </location>
</feature>
<keyword evidence="2" id="KW-1133">Transmembrane helix</keyword>
<gene>
    <name evidence="3" type="ORF">EDM21_02670</name>
</gene>
<dbReference type="EMBL" id="RHLK01000002">
    <property type="protein sequence ID" value="MVO98444.1"/>
    <property type="molecule type" value="Genomic_DNA"/>
</dbReference>
<evidence type="ECO:0000313" key="3">
    <source>
        <dbReference type="EMBL" id="MVO98444.1"/>
    </source>
</evidence>
<evidence type="ECO:0000256" key="2">
    <source>
        <dbReference type="SAM" id="Phobius"/>
    </source>
</evidence>
<accession>A0A7X3FEX6</accession>
<dbReference type="RefSeq" id="WP_157332704.1">
    <property type="nucleotide sequence ID" value="NZ_RHLK01000002.1"/>
</dbReference>
<proteinExistence type="predicted"/>
<keyword evidence="4" id="KW-1185">Reference proteome</keyword>
<feature type="transmembrane region" description="Helical" evidence="2">
    <location>
        <begin position="6"/>
        <end position="25"/>
    </location>
</feature>
<name>A0A7X3FEX6_9BACL</name>
<organism evidence="3 4">
    <name type="scientific">Paenibacillus lutrae</name>
    <dbReference type="NCBI Taxonomy" id="2078573"/>
    <lineage>
        <taxon>Bacteria</taxon>
        <taxon>Bacillati</taxon>
        <taxon>Bacillota</taxon>
        <taxon>Bacilli</taxon>
        <taxon>Bacillales</taxon>
        <taxon>Paenibacillaceae</taxon>
        <taxon>Paenibacillus</taxon>
    </lineage>
</organism>
<sequence>MSSNALYWLFTLLAFGITLLMGFVLMRRTKKLWLSFGISTLFNTLMTVVVCVWWAKVTDDSYKVLFYNMFYLLGYVNVIIIDFFALLSMRKKSEGPVKARKKTYEEEYGDS</sequence>
<evidence type="ECO:0000256" key="1">
    <source>
        <dbReference type="SAM" id="MobiDB-lite"/>
    </source>
</evidence>
<feature type="transmembrane region" description="Helical" evidence="2">
    <location>
        <begin position="32"/>
        <end position="55"/>
    </location>
</feature>
<evidence type="ECO:0000313" key="4">
    <source>
        <dbReference type="Proteomes" id="UP000490800"/>
    </source>
</evidence>
<reference evidence="3 4" key="1">
    <citation type="journal article" date="2019" name="Microorganisms">
        <title>Paenibacillus lutrae sp. nov., A Chitinolytic Species Isolated from A River Otter in Castril Natural Park, Granada, Spain.</title>
        <authorList>
            <person name="Rodriguez M."/>
            <person name="Reina J.C."/>
            <person name="Bejar V."/>
            <person name="Llamas I."/>
        </authorList>
    </citation>
    <scope>NUCLEOTIDE SEQUENCE [LARGE SCALE GENOMIC DNA]</scope>
    <source>
        <strain evidence="3 4">N10</strain>
    </source>
</reference>
<dbReference type="Proteomes" id="UP000490800">
    <property type="component" value="Unassembled WGS sequence"/>
</dbReference>
<keyword evidence="2" id="KW-0812">Transmembrane</keyword>
<dbReference type="OrthoDB" id="2615411at2"/>
<feature type="transmembrane region" description="Helical" evidence="2">
    <location>
        <begin position="67"/>
        <end position="87"/>
    </location>
</feature>
<feature type="compositionally biased region" description="Basic and acidic residues" evidence="1">
    <location>
        <begin position="92"/>
        <end position="105"/>
    </location>
</feature>
<protein>
    <submittedName>
        <fullName evidence="3">Uncharacterized protein</fullName>
    </submittedName>
</protein>
<keyword evidence="2" id="KW-0472">Membrane</keyword>
<comment type="caution">
    <text evidence="3">The sequence shown here is derived from an EMBL/GenBank/DDBJ whole genome shotgun (WGS) entry which is preliminary data.</text>
</comment>
<dbReference type="AlphaFoldDB" id="A0A7X3FEX6"/>